<keyword evidence="4" id="KW-0812">Transmembrane</keyword>
<accession>A0A1T5BSK1</accession>
<dbReference type="Proteomes" id="UP000190150">
    <property type="component" value="Unassembled WGS sequence"/>
</dbReference>
<organism evidence="6 7">
    <name type="scientific">Sphingobacterium nematocida</name>
    <dbReference type="NCBI Taxonomy" id="1513896"/>
    <lineage>
        <taxon>Bacteria</taxon>
        <taxon>Pseudomonadati</taxon>
        <taxon>Bacteroidota</taxon>
        <taxon>Sphingobacteriia</taxon>
        <taxon>Sphingobacteriales</taxon>
        <taxon>Sphingobacteriaceae</taxon>
        <taxon>Sphingobacterium</taxon>
    </lineage>
</organism>
<feature type="domain" description="HTH araC/xylS-type" evidence="5">
    <location>
        <begin position="250"/>
        <end position="360"/>
    </location>
</feature>
<sequence>MWVLFTIVTILVISLQSLVVFYLLKNKRQADILLAIFCVLLIFDAGLMLIANLSRPGNAYWSTAAPFGLIYGPLLLSIYRSTQDGLFKPGSLTLHFLPALLGLVFYIIILFNGEFRNIYLQQYLIVLFASMSLSWIIYPFLIITNKNRSSLLGFGLFKYGMVLLWVLTSYIVPLIWSSLQSGIKESALTADFVIIGTMLVASMLTYWFFLRKVRNSATTVEVANVVYPPQKLVEQEKAPSPGSNSQSNLKNVPEDIKERIVQSVCDVRYCDPNFNLKQLAKELNLPLTLTSQYFSHIYPDGFVKTINKRRIEKACELLMHDPMQTTIDEMAFLCGFNSRASFYRNFQNEIGCTPSAYREQML</sequence>
<dbReference type="SMART" id="SM00342">
    <property type="entry name" value="HTH_ARAC"/>
    <property type="match status" value="1"/>
</dbReference>
<dbReference type="Pfam" id="PF12833">
    <property type="entry name" value="HTH_18"/>
    <property type="match status" value="1"/>
</dbReference>
<dbReference type="InterPro" id="IPR018062">
    <property type="entry name" value="HTH_AraC-typ_CS"/>
</dbReference>
<dbReference type="PROSITE" id="PS00041">
    <property type="entry name" value="HTH_ARAC_FAMILY_1"/>
    <property type="match status" value="1"/>
</dbReference>
<keyword evidence="1" id="KW-0805">Transcription regulation</keyword>
<dbReference type="PANTHER" id="PTHR43280">
    <property type="entry name" value="ARAC-FAMILY TRANSCRIPTIONAL REGULATOR"/>
    <property type="match status" value="1"/>
</dbReference>
<evidence type="ECO:0000313" key="6">
    <source>
        <dbReference type="EMBL" id="SKB49913.1"/>
    </source>
</evidence>
<feature type="transmembrane region" description="Helical" evidence="4">
    <location>
        <begin position="156"/>
        <end position="176"/>
    </location>
</feature>
<dbReference type="OrthoDB" id="5492415at2"/>
<keyword evidence="4" id="KW-0472">Membrane</keyword>
<evidence type="ECO:0000256" key="4">
    <source>
        <dbReference type="SAM" id="Phobius"/>
    </source>
</evidence>
<keyword evidence="7" id="KW-1185">Reference proteome</keyword>
<feature type="transmembrane region" description="Helical" evidence="4">
    <location>
        <begin position="123"/>
        <end position="144"/>
    </location>
</feature>
<evidence type="ECO:0000313" key="7">
    <source>
        <dbReference type="Proteomes" id="UP000190150"/>
    </source>
</evidence>
<dbReference type="SUPFAM" id="SSF46689">
    <property type="entry name" value="Homeodomain-like"/>
    <property type="match status" value="1"/>
</dbReference>
<feature type="transmembrane region" description="Helical" evidence="4">
    <location>
        <begin position="6"/>
        <end position="24"/>
    </location>
</feature>
<protein>
    <submittedName>
        <fullName evidence="6">Helix-turn-helix domain-containing protein</fullName>
    </submittedName>
</protein>
<feature type="transmembrane region" description="Helical" evidence="4">
    <location>
        <begin position="91"/>
        <end position="111"/>
    </location>
</feature>
<dbReference type="Gene3D" id="1.10.10.60">
    <property type="entry name" value="Homeodomain-like"/>
    <property type="match status" value="1"/>
</dbReference>
<evidence type="ECO:0000256" key="1">
    <source>
        <dbReference type="ARBA" id="ARBA00023015"/>
    </source>
</evidence>
<feature type="transmembrane region" description="Helical" evidence="4">
    <location>
        <begin position="188"/>
        <end position="209"/>
    </location>
</feature>
<dbReference type="GO" id="GO:0003700">
    <property type="term" value="F:DNA-binding transcription factor activity"/>
    <property type="evidence" value="ECO:0007669"/>
    <property type="project" value="InterPro"/>
</dbReference>
<evidence type="ECO:0000256" key="2">
    <source>
        <dbReference type="ARBA" id="ARBA00023125"/>
    </source>
</evidence>
<dbReference type="AlphaFoldDB" id="A0A1T5BSK1"/>
<dbReference type="PANTHER" id="PTHR43280:SF2">
    <property type="entry name" value="HTH-TYPE TRANSCRIPTIONAL REGULATOR EXSA"/>
    <property type="match status" value="1"/>
</dbReference>
<dbReference type="InterPro" id="IPR018060">
    <property type="entry name" value="HTH_AraC"/>
</dbReference>
<feature type="transmembrane region" description="Helical" evidence="4">
    <location>
        <begin position="31"/>
        <end position="53"/>
    </location>
</feature>
<evidence type="ECO:0000256" key="3">
    <source>
        <dbReference type="ARBA" id="ARBA00023163"/>
    </source>
</evidence>
<dbReference type="InterPro" id="IPR009057">
    <property type="entry name" value="Homeodomain-like_sf"/>
</dbReference>
<keyword evidence="2" id="KW-0238">DNA-binding</keyword>
<keyword evidence="3" id="KW-0804">Transcription</keyword>
<dbReference type="GO" id="GO:0043565">
    <property type="term" value="F:sequence-specific DNA binding"/>
    <property type="evidence" value="ECO:0007669"/>
    <property type="project" value="InterPro"/>
</dbReference>
<dbReference type="STRING" id="1513896.SAMN05660841_00900"/>
<feature type="transmembrane region" description="Helical" evidence="4">
    <location>
        <begin position="59"/>
        <end position="79"/>
    </location>
</feature>
<dbReference type="PROSITE" id="PS01124">
    <property type="entry name" value="HTH_ARAC_FAMILY_2"/>
    <property type="match status" value="1"/>
</dbReference>
<gene>
    <name evidence="6" type="ORF">SAMN05660841_00900</name>
</gene>
<evidence type="ECO:0000259" key="5">
    <source>
        <dbReference type="PROSITE" id="PS01124"/>
    </source>
</evidence>
<proteinExistence type="predicted"/>
<name>A0A1T5BSK1_9SPHI</name>
<keyword evidence="4" id="KW-1133">Transmembrane helix</keyword>
<reference evidence="7" key="1">
    <citation type="submission" date="2017-02" db="EMBL/GenBank/DDBJ databases">
        <authorList>
            <person name="Varghese N."/>
            <person name="Submissions S."/>
        </authorList>
    </citation>
    <scope>NUCLEOTIDE SEQUENCE [LARGE SCALE GENOMIC DNA]</scope>
    <source>
        <strain evidence="7">DSM 24091</strain>
    </source>
</reference>
<dbReference type="EMBL" id="FUZF01000002">
    <property type="protein sequence ID" value="SKB49913.1"/>
    <property type="molecule type" value="Genomic_DNA"/>
</dbReference>